<protein>
    <submittedName>
        <fullName evidence="1">Uncharacterized protein</fullName>
    </submittedName>
</protein>
<dbReference type="AlphaFoldDB" id="A0A0F9R3W6"/>
<accession>A0A0F9R3W6</accession>
<gene>
    <name evidence="1" type="ORF">LCGC14_0940180</name>
</gene>
<evidence type="ECO:0000313" key="1">
    <source>
        <dbReference type="EMBL" id="KKN19966.1"/>
    </source>
</evidence>
<name>A0A0F9R3W6_9ZZZZ</name>
<dbReference type="EMBL" id="LAZR01003284">
    <property type="protein sequence ID" value="KKN19966.1"/>
    <property type="molecule type" value="Genomic_DNA"/>
</dbReference>
<sequence>MIPIQELAKASAHIIVSVALDKQHRRMSLAFKDSMVTMECGWSGDDIVLKVRDARGQVSEMQVVAPPRKKIIVA</sequence>
<comment type="caution">
    <text evidence="1">The sequence shown here is derived from an EMBL/GenBank/DDBJ whole genome shotgun (WGS) entry which is preliminary data.</text>
</comment>
<organism evidence="1">
    <name type="scientific">marine sediment metagenome</name>
    <dbReference type="NCBI Taxonomy" id="412755"/>
    <lineage>
        <taxon>unclassified sequences</taxon>
        <taxon>metagenomes</taxon>
        <taxon>ecological metagenomes</taxon>
    </lineage>
</organism>
<proteinExistence type="predicted"/>
<reference evidence="1" key="1">
    <citation type="journal article" date="2015" name="Nature">
        <title>Complex archaea that bridge the gap between prokaryotes and eukaryotes.</title>
        <authorList>
            <person name="Spang A."/>
            <person name="Saw J.H."/>
            <person name="Jorgensen S.L."/>
            <person name="Zaremba-Niedzwiedzka K."/>
            <person name="Martijn J."/>
            <person name="Lind A.E."/>
            <person name="van Eijk R."/>
            <person name="Schleper C."/>
            <person name="Guy L."/>
            <person name="Ettema T.J."/>
        </authorList>
    </citation>
    <scope>NUCLEOTIDE SEQUENCE</scope>
</reference>
<feature type="non-terminal residue" evidence="1">
    <location>
        <position position="74"/>
    </location>
</feature>